<organism evidence="1">
    <name type="scientific">Physcomitrium patens</name>
    <name type="common">Spreading-leaved earth moss</name>
    <name type="synonym">Physcomitrella patens</name>
    <dbReference type="NCBI Taxonomy" id="3218"/>
    <lineage>
        <taxon>Eukaryota</taxon>
        <taxon>Viridiplantae</taxon>
        <taxon>Streptophyta</taxon>
        <taxon>Embryophyta</taxon>
        <taxon>Bryophyta</taxon>
        <taxon>Bryophytina</taxon>
        <taxon>Bryopsida</taxon>
        <taxon>Funariidae</taxon>
        <taxon>Funariales</taxon>
        <taxon>Funariaceae</taxon>
        <taxon>Physcomitrium</taxon>
    </lineage>
</organism>
<dbReference type="InParanoid" id="A0A2K1KVS1"/>
<evidence type="ECO:0000313" key="1">
    <source>
        <dbReference type="EMBL" id="PNR57846.1"/>
    </source>
</evidence>
<dbReference type="Gramene" id="Pp3c3_23312V3.1">
    <property type="protein sequence ID" value="PAC:32940221.CDS.1"/>
    <property type="gene ID" value="Pp3c3_23312"/>
</dbReference>
<gene>
    <name evidence="1" type="ORF">PHYPA_004840</name>
</gene>
<proteinExistence type="predicted"/>
<keyword evidence="3" id="KW-1185">Reference proteome</keyword>
<dbReference type="EMBL" id="ABEU02000003">
    <property type="protein sequence ID" value="PNR57846.1"/>
    <property type="molecule type" value="Genomic_DNA"/>
</dbReference>
<reference evidence="2" key="3">
    <citation type="submission" date="2020-12" db="UniProtKB">
        <authorList>
            <consortium name="EnsemblPlants"/>
        </authorList>
    </citation>
    <scope>IDENTIFICATION</scope>
</reference>
<dbReference type="PaxDb" id="3218-PP1S47_80V6.1"/>
<sequence>MQSRLFTLLPSWGWVMVRSKQTAGLYSVRLAGLQRLWVSSLDFILSLLALARDRRALSNSRVMASSFGWCQWKIRSLA</sequence>
<evidence type="ECO:0000313" key="3">
    <source>
        <dbReference type="Proteomes" id="UP000006727"/>
    </source>
</evidence>
<dbReference type="Proteomes" id="UP000006727">
    <property type="component" value="Chromosome 3"/>
</dbReference>
<protein>
    <submittedName>
        <fullName evidence="1 2">Uncharacterized protein</fullName>
    </submittedName>
</protein>
<dbReference type="EnsemblPlants" id="Pp3c3_23312V3.1">
    <property type="protein sequence ID" value="PAC:32940221.CDS.1"/>
    <property type="gene ID" value="Pp3c3_23312"/>
</dbReference>
<accession>A0A2K1KVS1</accession>
<reference evidence="1 3" key="1">
    <citation type="journal article" date="2008" name="Science">
        <title>The Physcomitrella genome reveals evolutionary insights into the conquest of land by plants.</title>
        <authorList>
            <person name="Rensing S."/>
            <person name="Lang D."/>
            <person name="Zimmer A."/>
            <person name="Terry A."/>
            <person name="Salamov A."/>
            <person name="Shapiro H."/>
            <person name="Nishiyama T."/>
            <person name="Perroud P.-F."/>
            <person name="Lindquist E."/>
            <person name="Kamisugi Y."/>
            <person name="Tanahashi T."/>
            <person name="Sakakibara K."/>
            <person name="Fujita T."/>
            <person name="Oishi K."/>
            <person name="Shin-I T."/>
            <person name="Kuroki Y."/>
            <person name="Toyoda A."/>
            <person name="Suzuki Y."/>
            <person name="Hashimoto A."/>
            <person name="Yamaguchi K."/>
            <person name="Sugano A."/>
            <person name="Kohara Y."/>
            <person name="Fujiyama A."/>
            <person name="Anterola A."/>
            <person name="Aoki S."/>
            <person name="Ashton N."/>
            <person name="Barbazuk W.B."/>
            <person name="Barker E."/>
            <person name="Bennetzen J."/>
            <person name="Bezanilla M."/>
            <person name="Blankenship R."/>
            <person name="Cho S.H."/>
            <person name="Dutcher S."/>
            <person name="Estelle M."/>
            <person name="Fawcett J.A."/>
            <person name="Gundlach H."/>
            <person name="Hanada K."/>
            <person name="Heyl A."/>
            <person name="Hicks K.A."/>
            <person name="Hugh J."/>
            <person name="Lohr M."/>
            <person name="Mayer K."/>
            <person name="Melkozernov A."/>
            <person name="Murata T."/>
            <person name="Nelson D."/>
            <person name="Pils B."/>
            <person name="Prigge M."/>
            <person name="Reiss B."/>
            <person name="Renner T."/>
            <person name="Rombauts S."/>
            <person name="Rushton P."/>
            <person name="Sanderfoot A."/>
            <person name="Schween G."/>
            <person name="Shiu S.-H."/>
            <person name="Stueber K."/>
            <person name="Theodoulou F.L."/>
            <person name="Tu H."/>
            <person name="Van de Peer Y."/>
            <person name="Verrier P.J."/>
            <person name="Waters E."/>
            <person name="Wood A."/>
            <person name="Yang L."/>
            <person name="Cove D."/>
            <person name="Cuming A."/>
            <person name="Hasebe M."/>
            <person name="Lucas S."/>
            <person name="Mishler D.B."/>
            <person name="Reski R."/>
            <person name="Grigoriev I."/>
            <person name="Quatrano R.S."/>
            <person name="Boore J.L."/>
        </authorList>
    </citation>
    <scope>NUCLEOTIDE SEQUENCE [LARGE SCALE GENOMIC DNA]</scope>
    <source>
        <strain evidence="2 3">cv. Gransden 2004</strain>
    </source>
</reference>
<evidence type="ECO:0000313" key="2">
    <source>
        <dbReference type="EnsemblPlants" id="PAC:32940221.CDS.1"/>
    </source>
</evidence>
<reference evidence="1 3" key="2">
    <citation type="journal article" date="2018" name="Plant J.">
        <title>The Physcomitrella patens chromosome-scale assembly reveals moss genome structure and evolution.</title>
        <authorList>
            <person name="Lang D."/>
            <person name="Ullrich K.K."/>
            <person name="Murat F."/>
            <person name="Fuchs J."/>
            <person name="Jenkins J."/>
            <person name="Haas F.B."/>
            <person name="Piednoel M."/>
            <person name="Gundlach H."/>
            <person name="Van Bel M."/>
            <person name="Meyberg R."/>
            <person name="Vives C."/>
            <person name="Morata J."/>
            <person name="Symeonidi A."/>
            <person name="Hiss M."/>
            <person name="Muchero W."/>
            <person name="Kamisugi Y."/>
            <person name="Saleh O."/>
            <person name="Blanc G."/>
            <person name="Decker E.L."/>
            <person name="van Gessel N."/>
            <person name="Grimwood J."/>
            <person name="Hayes R.D."/>
            <person name="Graham S.W."/>
            <person name="Gunter L.E."/>
            <person name="McDaniel S.F."/>
            <person name="Hoernstein S.N.W."/>
            <person name="Larsson A."/>
            <person name="Li F.W."/>
            <person name="Perroud P.F."/>
            <person name="Phillips J."/>
            <person name="Ranjan P."/>
            <person name="Rokshar D.S."/>
            <person name="Rothfels C.J."/>
            <person name="Schneider L."/>
            <person name="Shu S."/>
            <person name="Stevenson D.W."/>
            <person name="Thummler F."/>
            <person name="Tillich M."/>
            <person name="Villarreal Aguilar J.C."/>
            <person name="Widiez T."/>
            <person name="Wong G.K."/>
            <person name="Wymore A."/>
            <person name="Zhang Y."/>
            <person name="Zimmer A.D."/>
            <person name="Quatrano R.S."/>
            <person name="Mayer K.F.X."/>
            <person name="Goodstein D."/>
            <person name="Casacuberta J.M."/>
            <person name="Vandepoele K."/>
            <person name="Reski R."/>
            <person name="Cuming A.C."/>
            <person name="Tuskan G.A."/>
            <person name="Maumus F."/>
            <person name="Salse J."/>
            <person name="Schmutz J."/>
            <person name="Rensing S.A."/>
        </authorList>
    </citation>
    <scope>NUCLEOTIDE SEQUENCE [LARGE SCALE GENOMIC DNA]</scope>
    <source>
        <strain evidence="2 3">cv. Gransden 2004</strain>
    </source>
</reference>
<name>A0A2K1KVS1_PHYPA</name>
<dbReference type="AlphaFoldDB" id="A0A2K1KVS1"/>